<dbReference type="GO" id="GO:0016787">
    <property type="term" value="F:hydrolase activity"/>
    <property type="evidence" value="ECO:0007669"/>
    <property type="project" value="UniProtKB-KW"/>
</dbReference>
<sequence length="380" mass="43762">MLLRLFLTSPVVIVGIYFLLRLVSKTSLLFIAKKWWRLLEDSCHVFQFYKIPKFNDHMQENQLYTKVVTYLNSLSSVEDSNYANLFTGNKSNDITIVLDSDQVVTDTFLSARVYWTNEKSKTGSDTLVLKIRRRDKRRILRPYIQHIHTVFDEFEQRRKEVKLYINAETQPERNGRWISVPFTHPSTIETTVIDADLKNKVKSDLEAFLNCGEERVMVFTMNSKDRVDPAVLRPGRIDVHIQFPLCDFSAFKNLANSHLGLKEHKLFPQVEEIFQSGVSLSPAEIGEIMISNRSSPTRALKSVITAMQSNMAARVVNKIPRSASARVGMEESGESAGLYSESVHTVREFRKLYGLFRSKSSRKESMDVDLQDKDYQRQSS</sequence>
<dbReference type="InterPro" id="IPR050747">
    <property type="entry name" value="Mitochondrial_chaperone_BCS1"/>
</dbReference>
<dbReference type="InterPro" id="IPR027417">
    <property type="entry name" value="P-loop_NTPase"/>
</dbReference>
<evidence type="ECO:0000256" key="3">
    <source>
        <dbReference type="SAM" id="Phobius"/>
    </source>
</evidence>
<dbReference type="PANTHER" id="PTHR23070">
    <property type="entry name" value="BCS1 AAA-TYPE ATPASE"/>
    <property type="match status" value="1"/>
</dbReference>
<reference evidence="6" key="1">
    <citation type="journal article" date="2016" name="Nat. Genet.">
        <title>A high-quality carrot genome assembly provides new insights into carotenoid accumulation and asterid genome evolution.</title>
        <authorList>
            <person name="Iorizzo M."/>
            <person name="Ellison S."/>
            <person name="Senalik D."/>
            <person name="Zeng P."/>
            <person name="Satapoomin P."/>
            <person name="Huang J."/>
            <person name="Bowman M."/>
            <person name="Iovene M."/>
            <person name="Sanseverino W."/>
            <person name="Cavagnaro P."/>
            <person name="Yildiz M."/>
            <person name="Macko-Podgorni A."/>
            <person name="Moranska E."/>
            <person name="Grzebelus E."/>
            <person name="Grzebelus D."/>
            <person name="Ashrafi H."/>
            <person name="Zheng Z."/>
            <person name="Cheng S."/>
            <person name="Spooner D."/>
            <person name="Van Deynze A."/>
            <person name="Simon P."/>
        </authorList>
    </citation>
    <scope>NUCLEOTIDE SEQUENCE [LARGE SCALE GENOMIC DNA]</scope>
    <source>
        <tissue evidence="6">Leaf</tissue>
    </source>
</reference>
<proteinExistence type="predicted"/>
<keyword evidence="3" id="KW-0472">Membrane</keyword>
<feature type="region of interest" description="Disordered" evidence="2">
    <location>
        <begin position="361"/>
        <end position="380"/>
    </location>
</feature>
<feature type="domain" description="AAA+ ATPase At3g28540-like C-terminal" evidence="5">
    <location>
        <begin position="246"/>
        <end position="311"/>
    </location>
</feature>
<keyword evidence="3" id="KW-0812">Transmembrane</keyword>
<feature type="transmembrane region" description="Helical" evidence="3">
    <location>
        <begin position="6"/>
        <end position="24"/>
    </location>
</feature>
<dbReference type="STRING" id="79200.A0A161XYK4"/>
<gene>
    <name evidence="6" type="ORF">DCAR_010581</name>
</gene>
<dbReference type="Pfam" id="PF25568">
    <property type="entry name" value="AAA_lid_At3g28540"/>
    <property type="match status" value="1"/>
</dbReference>
<dbReference type="Gene3D" id="3.40.50.300">
    <property type="entry name" value="P-loop containing nucleotide triphosphate hydrolases"/>
    <property type="match status" value="1"/>
</dbReference>
<dbReference type="OMA" id="SSHECAV"/>
<dbReference type="Pfam" id="PF14363">
    <property type="entry name" value="AAA_assoc"/>
    <property type="match status" value="1"/>
</dbReference>
<comment type="caution">
    <text evidence="6">The sequence shown here is derived from an EMBL/GenBank/DDBJ whole genome shotgun (WGS) entry which is preliminary data.</text>
</comment>
<dbReference type="Gene3D" id="1.10.8.60">
    <property type="match status" value="1"/>
</dbReference>
<evidence type="ECO:0000313" key="6">
    <source>
        <dbReference type="EMBL" id="KZN01827.1"/>
    </source>
</evidence>
<evidence type="ECO:0000259" key="4">
    <source>
        <dbReference type="Pfam" id="PF14363"/>
    </source>
</evidence>
<evidence type="ECO:0000259" key="5">
    <source>
        <dbReference type="Pfam" id="PF25568"/>
    </source>
</evidence>
<accession>A0A161XYK4</accession>
<evidence type="ECO:0000256" key="2">
    <source>
        <dbReference type="SAM" id="MobiDB-lite"/>
    </source>
</evidence>
<protein>
    <submittedName>
        <fullName evidence="6">Uncharacterized protein</fullName>
    </submittedName>
</protein>
<name>A0A161XYK4_DAUCS</name>
<evidence type="ECO:0000256" key="1">
    <source>
        <dbReference type="ARBA" id="ARBA00022801"/>
    </source>
</evidence>
<dbReference type="InterPro" id="IPR058017">
    <property type="entry name" value="At3g28540-like_C"/>
</dbReference>
<dbReference type="EMBL" id="LNRQ01000003">
    <property type="protein sequence ID" value="KZN01827.1"/>
    <property type="molecule type" value="Genomic_DNA"/>
</dbReference>
<dbReference type="Gramene" id="KZN01827">
    <property type="protein sequence ID" value="KZN01827"/>
    <property type="gene ID" value="DCAR_010581"/>
</dbReference>
<dbReference type="AlphaFoldDB" id="A0A161XYK4"/>
<organism evidence="6">
    <name type="scientific">Daucus carota subsp. sativus</name>
    <name type="common">Carrot</name>
    <dbReference type="NCBI Taxonomy" id="79200"/>
    <lineage>
        <taxon>Eukaryota</taxon>
        <taxon>Viridiplantae</taxon>
        <taxon>Streptophyta</taxon>
        <taxon>Embryophyta</taxon>
        <taxon>Tracheophyta</taxon>
        <taxon>Spermatophyta</taxon>
        <taxon>Magnoliopsida</taxon>
        <taxon>eudicotyledons</taxon>
        <taxon>Gunneridae</taxon>
        <taxon>Pentapetalae</taxon>
        <taxon>asterids</taxon>
        <taxon>campanulids</taxon>
        <taxon>Apiales</taxon>
        <taxon>Apiaceae</taxon>
        <taxon>Apioideae</taxon>
        <taxon>Scandiceae</taxon>
        <taxon>Daucinae</taxon>
        <taxon>Daucus</taxon>
        <taxon>Daucus sect. Daucus</taxon>
    </lineage>
</organism>
<dbReference type="SUPFAM" id="SSF52540">
    <property type="entry name" value="P-loop containing nucleoside triphosphate hydrolases"/>
    <property type="match status" value="1"/>
</dbReference>
<keyword evidence="1" id="KW-0378">Hydrolase</keyword>
<dbReference type="InterPro" id="IPR025753">
    <property type="entry name" value="AAA_N_dom"/>
</dbReference>
<keyword evidence="3" id="KW-1133">Transmembrane helix</keyword>
<feature type="domain" description="AAA-type ATPase N-terminal" evidence="4">
    <location>
        <begin position="30"/>
        <end position="117"/>
    </location>
</feature>